<name>H6N8I6_MYCHN</name>
<keyword evidence="3 9" id="KW-0698">rRNA processing</keyword>
<keyword evidence="2 9" id="KW-0690">Ribosome biogenesis</keyword>
<dbReference type="Pfam" id="PF02130">
    <property type="entry name" value="YbeY"/>
    <property type="match status" value="1"/>
</dbReference>
<keyword evidence="9" id="KW-0963">Cytoplasm</keyword>
<feature type="binding site" evidence="9">
    <location>
        <position position="116"/>
    </location>
    <ligand>
        <name>Zn(2+)</name>
        <dbReference type="ChEBI" id="CHEBI:29105"/>
        <note>catalytic</note>
    </ligand>
</feature>
<dbReference type="GO" id="GO:0006364">
    <property type="term" value="P:rRNA processing"/>
    <property type="evidence" value="ECO:0007669"/>
    <property type="project" value="UniProtKB-UniRule"/>
</dbReference>
<dbReference type="GO" id="GO:0004521">
    <property type="term" value="F:RNA endonuclease activity"/>
    <property type="evidence" value="ECO:0007669"/>
    <property type="project" value="UniProtKB-UniRule"/>
</dbReference>
<evidence type="ECO:0000256" key="1">
    <source>
        <dbReference type="ARBA" id="ARBA00010875"/>
    </source>
</evidence>
<dbReference type="PROSITE" id="PS01306">
    <property type="entry name" value="UPF0054"/>
    <property type="match status" value="1"/>
</dbReference>
<dbReference type="GO" id="GO:0004222">
    <property type="term" value="F:metalloendopeptidase activity"/>
    <property type="evidence" value="ECO:0007669"/>
    <property type="project" value="InterPro"/>
</dbReference>
<keyword evidence="8 9" id="KW-0862">Zinc</keyword>
<dbReference type="InterPro" id="IPR023091">
    <property type="entry name" value="MetalPrtase_cat_dom_sf_prd"/>
</dbReference>
<dbReference type="InterPro" id="IPR020549">
    <property type="entry name" value="YbeY_CS"/>
</dbReference>
<dbReference type="PANTHER" id="PTHR46986:SF1">
    <property type="entry name" value="ENDORIBONUCLEASE YBEY, CHLOROPLASTIC"/>
    <property type="match status" value="1"/>
</dbReference>
<dbReference type="SUPFAM" id="SSF55486">
    <property type="entry name" value="Metalloproteases ('zincins'), catalytic domain"/>
    <property type="match status" value="1"/>
</dbReference>
<evidence type="ECO:0000256" key="5">
    <source>
        <dbReference type="ARBA" id="ARBA00022723"/>
    </source>
</evidence>
<proteinExistence type="inferred from homology"/>
<dbReference type="InterPro" id="IPR002036">
    <property type="entry name" value="YbeY"/>
</dbReference>
<comment type="subcellular location">
    <subcellularLocation>
        <location evidence="9">Cytoplasm</location>
    </subcellularLocation>
</comment>
<dbReference type="HOGENOM" id="CLU_106710_3_0_14"/>
<evidence type="ECO:0000313" key="11">
    <source>
        <dbReference type="Proteomes" id="UP000009135"/>
    </source>
</evidence>
<sequence>MHLSILNPLSYPLPPTLYDRLEVIYAHLKERFLIPDCEVELAIVHEEEIRRLNATYRNQDKVTDVLSFPVKTESHESFLGAIYFCYSEVINRNEDFLSGFCYLFIHSFLHLLGYEHSEEMFSLQDEIFSKFF</sequence>
<dbReference type="GO" id="GO:0008270">
    <property type="term" value="F:zinc ion binding"/>
    <property type="evidence" value="ECO:0007669"/>
    <property type="project" value="UniProtKB-UniRule"/>
</dbReference>
<dbReference type="Gene3D" id="3.40.390.30">
    <property type="entry name" value="Metalloproteases ('zincins'), catalytic domain"/>
    <property type="match status" value="1"/>
</dbReference>
<comment type="function">
    <text evidence="9">Single strand-specific metallo-endoribonuclease involved in late-stage 70S ribosome quality control and in maturation of the 3' terminus of the 16S rRNA.</text>
</comment>
<evidence type="ECO:0000256" key="7">
    <source>
        <dbReference type="ARBA" id="ARBA00022801"/>
    </source>
</evidence>
<dbReference type="AlphaFoldDB" id="H6N8I6"/>
<evidence type="ECO:0000313" key="10">
    <source>
        <dbReference type="EMBL" id="AEW45958.1"/>
    </source>
</evidence>
<reference evidence="10 11" key="1">
    <citation type="journal article" date="2012" name="J. Bacteriol.">
        <title>Complete genome sequence of Mycoplasma haemocanis strain Illinois.</title>
        <authorList>
            <person name="do Nascimento N.C."/>
            <person name="Guimaraes A.M."/>
            <person name="Santos A.P."/>
            <person name="Sanmiguel P.J."/>
            <person name="Messick J.B."/>
        </authorList>
    </citation>
    <scope>NUCLEOTIDE SEQUENCE [LARGE SCALE GENOMIC DNA]</scope>
    <source>
        <strain evidence="10 11">Illinois</strain>
    </source>
</reference>
<dbReference type="GO" id="GO:0005737">
    <property type="term" value="C:cytoplasm"/>
    <property type="evidence" value="ECO:0007669"/>
    <property type="project" value="UniProtKB-SubCell"/>
</dbReference>
<organism evidence="10 11">
    <name type="scientific">Mycoplasma haemocanis (strain Illinois)</name>
    <dbReference type="NCBI Taxonomy" id="1111676"/>
    <lineage>
        <taxon>Bacteria</taxon>
        <taxon>Bacillati</taxon>
        <taxon>Mycoplasmatota</taxon>
        <taxon>Mollicutes</taxon>
        <taxon>Mycoplasmataceae</taxon>
        <taxon>Mycoplasma</taxon>
    </lineage>
</organism>
<keyword evidence="7 9" id="KW-0378">Hydrolase</keyword>
<feature type="binding site" evidence="9">
    <location>
        <position position="106"/>
    </location>
    <ligand>
        <name>Zn(2+)</name>
        <dbReference type="ChEBI" id="CHEBI:29105"/>
        <note>catalytic</note>
    </ligand>
</feature>
<evidence type="ECO:0000256" key="4">
    <source>
        <dbReference type="ARBA" id="ARBA00022722"/>
    </source>
</evidence>
<dbReference type="KEGG" id="mhe:MHC_05520"/>
<evidence type="ECO:0000256" key="2">
    <source>
        <dbReference type="ARBA" id="ARBA00022517"/>
    </source>
</evidence>
<dbReference type="NCBIfam" id="TIGR00043">
    <property type="entry name" value="rRNA maturation RNase YbeY"/>
    <property type="match status" value="1"/>
</dbReference>
<evidence type="ECO:0000256" key="6">
    <source>
        <dbReference type="ARBA" id="ARBA00022759"/>
    </source>
</evidence>
<accession>H6N8I6</accession>
<dbReference type="Proteomes" id="UP000009135">
    <property type="component" value="Chromosome"/>
</dbReference>
<keyword evidence="11" id="KW-1185">Reference proteome</keyword>
<dbReference type="EC" id="3.1.-.-" evidence="9"/>
<comment type="cofactor">
    <cofactor evidence="9">
        <name>Zn(2+)</name>
        <dbReference type="ChEBI" id="CHEBI:29105"/>
    </cofactor>
    <text evidence="9">Binds 1 zinc ion.</text>
</comment>
<evidence type="ECO:0000256" key="9">
    <source>
        <dbReference type="HAMAP-Rule" id="MF_00009"/>
    </source>
</evidence>
<evidence type="ECO:0000256" key="3">
    <source>
        <dbReference type="ARBA" id="ARBA00022552"/>
    </source>
</evidence>
<dbReference type="EMBL" id="CP003199">
    <property type="protein sequence ID" value="AEW45958.1"/>
    <property type="molecule type" value="Genomic_DNA"/>
</dbReference>
<keyword evidence="4 9" id="KW-0540">Nuclease</keyword>
<keyword evidence="6 9" id="KW-0255">Endonuclease</keyword>
<evidence type="ECO:0000256" key="8">
    <source>
        <dbReference type="ARBA" id="ARBA00022833"/>
    </source>
</evidence>
<dbReference type="OrthoDB" id="9807740at2"/>
<feature type="binding site" evidence="9">
    <location>
        <position position="110"/>
    </location>
    <ligand>
        <name>Zn(2+)</name>
        <dbReference type="ChEBI" id="CHEBI:29105"/>
        <note>catalytic</note>
    </ligand>
</feature>
<dbReference type="STRING" id="1111676.MHC_05520"/>
<dbReference type="HAMAP" id="MF_00009">
    <property type="entry name" value="Endoribonucl_YbeY"/>
    <property type="match status" value="1"/>
</dbReference>
<gene>
    <name evidence="9" type="primary">ybeY</name>
    <name evidence="10" type="ordered locus">MHC_05520</name>
</gene>
<dbReference type="PANTHER" id="PTHR46986">
    <property type="entry name" value="ENDORIBONUCLEASE YBEY, CHLOROPLASTIC"/>
    <property type="match status" value="1"/>
</dbReference>
<protein>
    <recommendedName>
        <fullName evidence="9">Endoribonuclease YbeY</fullName>
        <ecNumber evidence="9">3.1.-.-</ecNumber>
    </recommendedName>
</protein>
<comment type="similarity">
    <text evidence="1 9">Belongs to the endoribonuclease YbeY family.</text>
</comment>
<keyword evidence="5 9" id="KW-0479">Metal-binding</keyword>